<dbReference type="InterPro" id="IPR036464">
    <property type="entry name" value="Rubisco_LSMT_subst-bd_sf"/>
</dbReference>
<keyword evidence="3" id="KW-0949">S-adenosyl-L-methionine</keyword>
<dbReference type="Pfam" id="PF09273">
    <property type="entry name" value="Rubis-subs-bind"/>
    <property type="match status" value="1"/>
</dbReference>
<dbReference type="InterPro" id="IPR046341">
    <property type="entry name" value="SET_dom_sf"/>
</dbReference>
<dbReference type="Pfam" id="PF00856">
    <property type="entry name" value="SET"/>
    <property type="match status" value="1"/>
</dbReference>
<sequence length="454" mass="50218">MEMDLDLDDDDQFAELNAAFTAWLAGSSGVVLNPKIGLQDLRSSSAGRGVIALAPLAQDETVLALPRASVLSVANSELFEKLREELSTLDSWLALIIVLIYETRPSSPWKPYIDLLPRTFDTLMYWSTAELAELQGSAVVAKIGRAEADVVFREKLWPIVKKHQELFSDTEIAPDLAIDAIGSLVDAAHRMGSVIMSYSFELELPGSDSASDSGSEDEEEDGRFYKGMVPMADMLNADAGRNNCRLFQTPTTLEMRTTVAIPAGAELFNDYGALPRSDLLRRYGYITENYARHDVVEVSSGLLTTVAGRALDPEDRTKRIDFLLDEGVLDDAFDIGTDLRVPDDVLVVIGTLLHPREQWREVKPRKSEAVARVLLEVLETRLGAYESGVEEDEALLRDQTVQGRRRIAVEVRLGEKKIIVGALAKVREWTPPDSAKRTETDAPDGERAGKRAKR</sequence>
<gene>
    <name evidence="6" type="primary">RMS1</name>
    <name evidence="6" type="ORF">Q9L58_007183</name>
</gene>
<feature type="domain" description="SET" evidence="5">
    <location>
        <begin position="34"/>
        <end position="272"/>
    </location>
</feature>
<name>A0ABR3GE70_9PEZI</name>
<evidence type="ECO:0000256" key="1">
    <source>
        <dbReference type="ARBA" id="ARBA00022603"/>
    </source>
</evidence>
<keyword evidence="1" id="KW-0489">Methyltransferase</keyword>
<dbReference type="PANTHER" id="PTHR13271:SF34">
    <property type="entry name" value="N-LYSINE METHYLTRANSFERASE SETD6"/>
    <property type="match status" value="1"/>
</dbReference>
<evidence type="ECO:0000313" key="7">
    <source>
        <dbReference type="Proteomes" id="UP001447188"/>
    </source>
</evidence>
<dbReference type="Gene3D" id="3.90.1410.10">
    <property type="entry name" value="set domain protein methyltransferase, domain 1"/>
    <property type="match status" value="1"/>
</dbReference>
<keyword evidence="7" id="KW-1185">Reference proteome</keyword>
<organism evidence="6 7">
    <name type="scientific">Discina gigas</name>
    <dbReference type="NCBI Taxonomy" id="1032678"/>
    <lineage>
        <taxon>Eukaryota</taxon>
        <taxon>Fungi</taxon>
        <taxon>Dikarya</taxon>
        <taxon>Ascomycota</taxon>
        <taxon>Pezizomycotina</taxon>
        <taxon>Pezizomycetes</taxon>
        <taxon>Pezizales</taxon>
        <taxon>Discinaceae</taxon>
        <taxon>Discina</taxon>
    </lineage>
</organism>
<evidence type="ECO:0000256" key="2">
    <source>
        <dbReference type="ARBA" id="ARBA00022679"/>
    </source>
</evidence>
<dbReference type="InterPro" id="IPR015353">
    <property type="entry name" value="Rubisco_LSMT_subst-bd"/>
</dbReference>
<proteinExistence type="predicted"/>
<dbReference type="SUPFAM" id="SSF82199">
    <property type="entry name" value="SET domain"/>
    <property type="match status" value="1"/>
</dbReference>
<dbReference type="InterPro" id="IPR050600">
    <property type="entry name" value="SETD3_SETD6_MTase"/>
</dbReference>
<feature type="region of interest" description="Disordered" evidence="4">
    <location>
        <begin position="430"/>
        <end position="454"/>
    </location>
</feature>
<evidence type="ECO:0000256" key="3">
    <source>
        <dbReference type="ARBA" id="ARBA00022691"/>
    </source>
</evidence>
<dbReference type="Proteomes" id="UP001447188">
    <property type="component" value="Unassembled WGS sequence"/>
</dbReference>
<comment type="caution">
    <text evidence="6">The sequence shown here is derived from an EMBL/GenBank/DDBJ whole genome shotgun (WGS) entry which is preliminary data.</text>
</comment>
<dbReference type="EMBL" id="JBBBZM010000110">
    <property type="protein sequence ID" value="KAL0633881.1"/>
    <property type="molecule type" value="Genomic_DNA"/>
</dbReference>
<dbReference type="InterPro" id="IPR001214">
    <property type="entry name" value="SET_dom"/>
</dbReference>
<dbReference type="PROSITE" id="PS50280">
    <property type="entry name" value="SET"/>
    <property type="match status" value="1"/>
</dbReference>
<reference evidence="6 7" key="1">
    <citation type="submission" date="2024-02" db="EMBL/GenBank/DDBJ databases">
        <title>Discinaceae phylogenomics.</title>
        <authorList>
            <person name="Dirks A.C."/>
            <person name="James T.Y."/>
        </authorList>
    </citation>
    <scope>NUCLEOTIDE SEQUENCE [LARGE SCALE GENOMIC DNA]</scope>
    <source>
        <strain evidence="6 7">ACD0624</strain>
    </source>
</reference>
<dbReference type="PANTHER" id="PTHR13271">
    <property type="entry name" value="UNCHARACTERIZED PUTATIVE METHYLTRANSFERASE"/>
    <property type="match status" value="1"/>
</dbReference>
<dbReference type="SUPFAM" id="SSF81822">
    <property type="entry name" value="RuBisCo LSMT C-terminal, substrate-binding domain"/>
    <property type="match status" value="1"/>
</dbReference>
<keyword evidence="2" id="KW-0808">Transferase</keyword>
<evidence type="ECO:0000313" key="6">
    <source>
        <dbReference type="EMBL" id="KAL0633881.1"/>
    </source>
</evidence>
<evidence type="ECO:0000256" key="4">
    <source>
        <dbReference type="SAM" id="MobiDB-lite"/>
    </source>
</evidence>
<accession>A0ABR3GE70</accession>
<protein>
    <submittedName>
        <fullName evidence="6">Ribosomal lysine N-methyltransferase 4</fullName>
    </submittedName>
</protein>
<dbReference type="Gene3D" id="3.90.1420.10">
    <property type="entry name" value="Rubisco LSMT, substrate-binding domain"/>
    <property type="match status" value="1"/>
</dbReference>
<evidence type="ECO:0000259" key="5">
    <source>
        <dbReference type="PROSITE" id="PS50280"/>
    </source>
</evidence>